<sequence>MLHTCGARAAFSLVTTPSRYGQVYTPAEVEAVLTEHKDRLVVVMCKASHCKPCKTFMPKYSRMAELLSDSVLLSLTGDHSAETKKLMVEWGIKSTPTFRVYRGGEVVGTVTGAKEAKVLPVLTGLLKDGEAGKNLQPEDLEEPATDDDF</sequence>
<dbReference type="PROSITE" id="PS51352">
    <property type="entry name" value="THIOREDOXIN_2"/>
    <property type="match status" value="1"/>
</dbReference>
<dbReference type="STRING" id="33097.A0A150GC36"/>
<dbReference type="PANTHER" id="PTHR10438">
    <property type="entry name" value="THIOREDOXIN"/>
    <property type="match status" value="1"/>
</dbReference>
<dbReference type="Proteomes" id="UP000075714">
    <property type="component" value="Unassembled WGS sequence"/>
</dbReference>
<evidence type="ECO:0000256" key="1">
    <source>
        <dbReference type="SAM" id="MobiDB-lite"/>
    </source>
</evidence>
<evidence type="ECO:0000259" key="2">
    <source>
        <dbReference type="PROSITE" id="PS51352"/>
    </source>
</evidence>
<evidence type="ECO:0000313" key="4">
    <source>
        <dbReference type="Proteomes" id="UP000075714"/>
    </source>
</evidence>
<dbReference type="OrthoDB" id="10263751at2759"/>
<dbReference type="Pfam" id="PF00085">
    <property type="entry name" value="Thioredoxin"/>
    <property type="match status" value="1"/>
</dbReference>
<dbReference type="AlphaFoldDB" id="A0A150GC36"/>
<dbReference type="InterPro" id="IPR036249">
    <property type="entry name" value="Thioredoxin-like_sf"/>
</dbReference>
<name>A0A150GC36_GONPE</name>
<organism evidence="3 4">
    <name type="scientific">Gonium pectorale</name>
    <name type="common">Green alga</name>
    <dbReference type="NCBI Taxonomy" id="33097"/>
    <lineage>
        <taxon>Eukaryota</taxon>
        <taxon>Viridiplantae</taxon>
        <taxon>Chlorophyta</taxon>
        <taxon>core chlorophytes</taxon>
        <taxon>Chlorophyceae</taxon>
        <taxon>CS clade</taxon>
        <taxon>Chlamydomonadales</taxon>
        <taxon>Volvocaceae</taxon>
        <taxon>Gonium</taxon>
    </lineage>
</organism>
<protein>
    <recommendedName>
        <fullName evidence="2">Thioredoxin domain-containing protein</fullName>
    </recommendedName>
</protein>
<reference evidence="4" key="1">
    <citation type="journal article" date="2016" name="Nat. Commun.">
        <title>The Gonium pectorale genome demonstrates co-option of cell cycle regulation during the evolution of multicellularity.</title>
        <authorList>
            <person name="Hanschen E.R."/>
            <person name="Marriage T.N."/>
            <person name="Ferris P.J."/>
            <person name="Hamaji T."/>
            <person name="Toyoda A."/>
            <person name="Fujiyama A."/>
            <person name="Neme R."/>
            <person name="Noguchi H."/>
            <person name="Minakuchi Y."/>
            <person name="Suzuki M."/>
            <person name="Kawai-Toyooka H."/>
            <person name="Smith D.R."/>
            <person name="Sparks H."/>
            <person name="Anderson J."/>
            <person name="Bakaric R."/>
            <person name="Luria V."/>
            <person name="Karger A."/>
            <person name="Kirschner M.W."/>
            <person name="Durand P.M."/>
            <person name="Michod R.E."/>
            <person name="Nozaki H."/>
            <person name="Olson B.J."/>
        </authorList>
    </citation>
    <scope>NUCLEOTIDE SEQUENCE [LARGE SCALE GENOMIC DNA]</scope>
    <source>
        <strain evidence="4">NIES-2863</strain>
    </source>
</reference>
<evidence type="ECO:0000313" key="3">
    <source>
        <dbReference type="EMBL" id="KXZ47389.1"/>
    </source>
</evidence>
<feature type="compositionally biased region" description="Acidic residues" evidence="1">
    <location>
        <begin position="138"/>
        <end position="149"/>
    </location>
</feature>
<dbReference type="SUPFAM" id="SSF52833">
    <property type="entry name" value="Thioredoxin-like"/>
    <property type="match status" value="1"/>
</dbReference>
<dbReference type="Gene3D" id="3.40.30.10">
    <property type="entry name" value="Glutaredoxin"/>
    <property type="match status" value="1"/>
</dbReference>
<keyword evidence="4" id="KW-1185">Reference proteome</keyword>
<dbReference type="PANTHER" id="PTHR10438:SF463">
    <property type="entry name" value="THIOREDOXIN"/>
    <property type="match status" value="1"/>
</dbReference>
<accession>A0A150GC36</accession>
<dbReference type="InterPro" id="IPR050620">
    <property type="entry name" value="Thioredoxin_H-type-like"/>
</dbReference>
<dbReference type="CDD" id="cd02947">
    <property type="entry name" value="TRX_family"/>
    <property type="match status" value="1"/>
</dbReference>
<comment type="caution">
    <text evidence="3">The sequence shown here is derived from an EMBL/GenBank/DDBJ whole genome shotgun (WGS) entry which is preliminary data.</text>
</comment>
<proteinExistence type="predicted"/>
<dbReference type="EMBL" id="LSYV01000036">
    <property type="protein sequence ID" value="KXZ47389.1"/>
    <property type="molecule type" value="Genomic_DNA"/>
</dbReference>
<feature type="region of interest" description="Disordered" evidence="1">
    <location>
        <begin position="129"/>
        <end position="149"/>
    </location>
</feature>
<feature type="domain" description="Thioredoxin" evidence="2">
    <location>
        <begin position="2"/>
        <end position="127"/>
    </location>
</feature>
<gene>
    <name evidence="3" type="ORF">GPECTOR_35g827</name>
</gene>
<dbReference type="InterPro" id="IPR013766">
    <property type="entry name" value="Thioredoxin_domain"/>
</dbReference>